<gene>
    <name evidence="1" type="ORF">N7494_012372</name>
</gene>
<dbReference type="AlphaFoldDB" id="A0AAD6CP95"/>
<dbReference type="EMBL" id="JAQIZZ010000008">
    <property type="protein sequence ID" value="KAJ5525722.1"/>
    <property type="molecule type" value="Genomic_DNA"/>
</dbReference>
<accession>A0AAD6CP95</accession>
<evidence type="ECO:0000313" key="1">
    <source>
        <dbReference type="EMBL" id="KAJ5525722.1"/>
    </source>
</evidence>
<organism evidence="1 2">
    <name type="scientific">Penicillium frequentans</name>
    <dbReference type="NCBI Taxonomy" id="3151616"/>
    <lineage>
        <taxon>Eukaryota</taxon>
        <taxon>Fungi</taxon>
        <taxon>Dikarya</taxon>
        <taxon>Ascomycota</taxon>
        <taxon>Pezizomycotina</taxon>
        <taxon>Eurotiomycetes</taxon>
        <taxon>Eurotiomycetidae</taxon>
        <taxon>Eurotiales</taxon>
        <taxon>Aspergillaceae</taxon>
        <taxon>Penicillium</taxon>
    </lineage>
</organism>
<evidence type="ECO:0000313" key="2">
    <source>
        <dbReference type="Proteomes" id="UP001220324"/>
    </source>
</evidence>
<comment type="caution">
    <text evidence="1">The sequence shown here is derived from an EMBL/GenBank/DDBJ whole genome shotgun (WGS) entry which is preliminary data.</text>
</comment>
<protein>
    <submittedName>
        <fullName evidence="1">Uncharacterized protein</fullName>
    </submittedName>
</protein>
<name>A0AAD6CP95_9EURO</name>
<reference evidence="1 2" key="1">
    <citation type="journal article" date="2023" name="IMA Fungus">
        <title>Comparative genomic study of the Penicillium genus elucidates a diverse pangenome and 15 lateral gene transfer events.</title>
        <authorList>
            <person name="Petersen C."/>
            <person name="Sorensen T."/>
            <person name="Nielsen M.R."/>
            <person name="Sondergaard T.E."/>
            <person name="Sorensen J.L."/>
            <person name="Fitzpatrick D.A."/>
            <person name="Frisvad J.C."/>
            <person name="Nielsen K.L."/>
        </authorList>
    </citation>
    <scope>NUCLEOTIDE SEQUENCE [LARGE SCALE GENOMIC DNA]</scope>
    <source>
        <strain evidence="1 2">IBT 35679</strain>
    </source>
</reference>
<dbReference type="Proteomes" id="UP001220324">
    <property type="component" value="Unassembled WGS sequence"/>
</dbReference>
<keyword evidence="2" id="KW-1185">Reference proteome</keyword>
<sequence length="60" mass="6673">MSVPDILLGVAAGSRFRKGMQGADVVDRANEAIEFHSFGRQLIHVRYTLQAVFMWPILGV</sequence>
<proteinExistence type="predicted"/>